<evidence type="ECO:0008006" key="2">
    <source>
        <dbReference type="Google" id="ProtNLM"/>
    </source>
</evidence>
<dbReference type="PANTHER" id="PTHR47150:SF4">
    <property type="entry name" value="HARBINGER TRANSPOSASE-DERIVED PROTEIN-RELATED"/>
    <property type="match status" value="1"/>
</dbReference>
<dbReference type="InterPro" id="IPR006912">
    <property type="entry name" value="Harbinger_derived_prot"/>
</dbReference>
<proteinExistence type="predicted"/>
<evidence type="ECO:0000313" key="1">
    <source>
        <dbReference type="EMBL" id="GFA84665.1"/>
    </source>
</evidence>
<accession>A0A699KDF0</accession>
<dbReference type="PANTHER" id="PTHR47150">
    <property type="entry name" value="OS12G0169200 PROTEIN"/>
    <property type="match status" value="1"/>
</dbReference>
<protein>
    <recommendedName>
        <fullName evidence="2">Protein ALP1-like</fullName>
    </recommendedName>
</protein>
<sequence length="106" mass="11863">MLEAVALQDLWIWQTFFGLSGANNDLNVLYHSNLFGNVLDDVTPECPFTVNGHTYNRGCYLADGICPTWAAFVKSYTIAQTAPDLTFKRAQESARKDIERAFGVLQ</sequence>
<gene>
    <name evidence="1" type="ORF">Tci_656637</name>
</gene>
<feature type="non-terminal residue" evidence="1">
    <location>
        <position position="106"/>
    </location>
</feature>
<dbReference type="Pfam" id="PF04827">
    <property type="entry name" value="Plant_tran"/>
    <property type="match status" value="1"/>
</dbReference>
<name>A0A699KDF0_TANCI</name>
<comment type="caution">
    <text evidence="1">The sequence shown here is derived from an EMBL/GenBank/DDBJ whole genome shotgun (WGS) entry which is preliminary data.</text>
</comment>
<dbReference type="AlphaFoldDB" id="A0A699KDF0"/>
<reference evidence="1" key="1">
    <citation type="journal article" date="2019" name="Sci. Rep.">
        <title>Draft genome of Tanacetum cinerariifolium, the natural source of mosquito coil.</title>
        <authorList>
            <person name="Yamashiro T."/>
            <person name="Shiraishi A."/>
            <person name="Satake H."/>
            <person name="Nakayama K."/>
        </authorList>
    </citation>
    <scope>NUCLEOTIDE SEQUENCE</scope>
</reference>
<dbReference type="EMBL" id="BKCJ010499417">
    <property type="protein sequence ID" value="GFA84665.1"/>
    <property type="molecule type" value="Genomic_DNA"/>
</dbReference>
<organism evidence="1">
    <name type="scientific">Tanacetum cinerariifolium</name>
    <name type="common">Dalmatian daisy</name>
    <name type="synonym">Chrysanthemum cinerariifolium</name>
    <dbReference type="NCBI Taxonomy" id="118510"/>
    <lineage>
        <taxon>Eukaryota</taxon>
        <taxon>Viridiplantae</taxon>
        <taxon>Streptophyta</taxon>
        <taxon>Embryophyta</taxon>
        <taxon>Tracheophyta</taxon>
        <taxon>Spermatophyta</taxon>
        <taxon>Magnoliopsida</taxon>
        <taxon>eudicotyledons</taxon>
        <taxon>Gunneridae</taxon>
        <taxon>Pentapetalae</taxon>
        <taxon>asterids</taxon>
        <taxon>campanulids</taxon>
        <taxon>Asterales</taxon>
        <taxon>Asteraceae</taxon>
        <taxon>Asteroideae</taxon>
        <taxon>Anthemideae</taxon>
        <taxon>Anthemidinae</taxon>
        <taxon>Tanacetum</taxon>
    </lineage>
</organism>